<dbReference type="EMBL" id="AEUZ02000001">
    <property type="protein sequence ID" value="EHJ56266.1"/>
    <property type="molecule type" value="Genomic_DNA"/>
</dbReference>
<organism evidence="1 2">
    <name type="scientific">Streptococcus urinalis 2285-97</name>
    <dbReference type="NCBI Taxonomy" id="764291"/>
    <lineage>
        <taxon>Bacteria</taxon>
        <taxon>Bacillati</taxon>
        <taxon>Bacillota</taxon>
        <taxon>Bacilli</taxon>
        <taxon>Lactobacillales</taxon>
        <taxon>Streptococcaceae</taxon>
        <taxon>Streptococcus</taxon>
    </lineage>
</organism>
<dbReference type="eggNOG" id="COG4699">
    <property type="taxonomic scope" value="Bacteria"/>
</dbReference>
<protein>
    <recommendedName>
        <fullName evidence="3">PF06279 family protein</fullName>
    </recommendedName>
</protein>
<accession>G5KEU0</accession>
<evidence type="ECO:0000313" key="1">
    <source>
        <dbReference type="EMBL" id="EHJ56266.1"/>
    </source>
</evidence>
<dbReference type="STRING" id="764291.STRUR_2149"/>
<dbReference type="InterPro" id="IPR010434">
    <property type="entry name" value="DUF1033"/>
</dbReference>
<dbReference type="RefSeq" id="WP_006739030.1">
    <property type="nucleotide sequence ID" value="NZ_AEUZ02000001.1"/>
</dbReference>
<dbReference type="Proteomes" id="UP000005388">
    <property type="component" value="Unassembled WGS sequence"/>
</dbReference>
<comment type="caution">
    <text evidence="1">The sequence shown here is derived from an EMBL/GenBank/DDBJ whole genome shotgun (WGS) entry which is preliminary data.</text>
</comment>
<proteinExistence type="predicted"/>
<gene>
    <name evidence="1" type="ORF">STRUR_2149</name>
</gene>
<dbReference type="Pfam" id="PF06279">
    <property type="entry name" value="DUF1033"/>
    <property type="match status" value="1"/>
</dbReference>
<dbReference type="AlphaFoldDB" id="G5KEU0"/>
<name>G5KEU0_9STRE</name>
<evidence type="ECO:0008006" key="3">
    <source>
        <dbReference type="Google" id="ProtNLM"/>
    </source>
</evidence>
<sequence length="120" mass="14854">MYQVIKLYGDWEPWWFIEGWEDDIIEKLEFDSFELAFDSFENEWESLKQKYLNFYSREDLLATFWNQKEQRWCEECDEYLQQYHSILLLKDNNIIDKELYQVKYKQFNNKATSPSSCAIK</sequence>
<evidence type="ECO:0000313" key="2">
    <source>
        <dbReference type="Proteomes" id="UP000005388"/>
    </source>
</evidence>
<keyword evidence="2" id="KW-1185">Reference proteome</keyword>
<reference evidence="1 2" key="1">
    <citation type="journal article" date="2014" name="Int. J. Syst. Evol. Microbiol.">
        <title>Phylogenomics and the dynamic genome evolution of the genus Streptococcus.</title>
        <authorList>
            <consortium name="The Broad Institute Genome Sequencing Platform"/>
            <person name="Richards V.P."/>
            <person name="Palmer S.R."/>
            <person name="Pavinski Bitar P.D."/>
            <person name="Qin X."/>
            <person name="Weinstock G.M."/>
            <person name="Highlander S.K."/>
            <person name="Town C.D."/>
            <person name="Burne R.A."/>
            <person name="Stanhope M.J."/>
        </authorList>
    </citation>
    <scope>NUCLEOTIDE SEQUENCE [LARGE SCALE GENOMIC DNA]</scope>
    <source>
        <strain evidence="1 2">2285-97</strain>
    </source>
</reference>